<dbReference type="OrthoDB" id="3067373at2759"/>
<gene>
    <name evidence="2" type="ORF">BDN71DRAFT_1432930</name>
</gene>
<dbReference type="Proteomes" id="UP000807025">
    <property type="component" value="Unassembled WGS sequence"/>
</dbReference>
<name>A0A9P5ZRZ5_PLEER</name>
<sequence>DDRLSDEPSKNTTITASNQFFTPVKQAVGFATVDIGTELHPHSTLAKVDNTKWVHTEDNEVSYYVLGSGDDEGRYKPTTPIIFQVGNIIELQALLICIPTKGDYTVEIVLRSLVLLNGELTTEATMAKMLVASLPPISTMPPPRRLKGRNPYASHGNSRKGRKDHIEQAADEDVGQEASGDAAMENVA</sequence>
<organism evidence="2 3">
    <name type="scientific">Pleurotus eryngii</name>
    <name type="common">Boletus of the steppes</name>
    <dbReference type="NCBI Taxonomy" id="5323"/>
    <lineage>
        <taxon>Eukaryota</taxon>
        <taxon>Fungi</taxon>
        <taxon>Dikarya</taxon>
        <taxon>Basidiomycota</taxon>
        <taxon>Agaricomycotina</taxon>
        <taxon>Agaricomycetes</taxon>
        <taxon>Agaricomycetidae</taxon>
        <taxon>Agaricales</taxon>
        <taxon>Pleurotineae</taxon>
        <taxon>Pleurotaceae</taxon>
        <taxon>Pleurotus</taxon>
    </lineage>
</organism>
<feature type="non-terminal residue" evidence="2">
    <location>
        <position position="1"/>
    </location>
</feature>
<dbReference type="AlphaFoldDB" id="A0A9P5ZRZ5"/>
<keyword evidence="3" id="KW-1185">Reference proteome</keyword>
<reference evidence="2" key="1">
    <citation type="submission" date="2020-11" db="EMBL/GenBank/DDBJ databases">
        <authorList>
            <consortium name="DOE Joint Genome Institute"/>
            <person name="Ahrendt S."/>
            <person name="Riley R."/>
            <person name="Andreopoulos W."/>
            <person name="Labutti K."/>
            <person name="Pangilinan J."/>
            <person name="Ruiz-Duenas F.J."/>
            <person name="Barrasa J.M."/>
            <person name="Sanchez-Garcia M."/>
            <person name="Camarero S."/>
            <person name="Miyauchi S."/>
            <person name="Serrano A."/>
            <person name="Linde D."/>
            <person name="Babiker R."/>
            <person name="Drula E."/>
            <person name="Ayuso-Fernandez I."/>
            <person name="Pacheco R."/>
            <person name="Padilla G."/>
            <person name="Ferreira P."/>
            <person name="Barriuso J."/>
            <person name="Kellner H."/>
            <person name="Castanera R."/>
            <person name="Alfaro M."/>
            <person name="Ramirez L."/>
            <person name="Pisabarro A.G."/>
            <person name="Kuo A."/>
            <person name="Tritt A."/>
            <person name="Lipzen A."/>
            <person name="He G."/>
            <person name="Yan M."/>
            <person name="Ng V."/>
            <person name="Cullen D."/>
            <person name="Martin F."/>
            <person name="Rosso M.-N."/>
            <person name="Henrissat B."/>
            <person name="Hibbett D."/>
            <person name="Martinez A.T."/>
            <person name="Grigoriev I.V."/>
        </authorList>
    </citation>
    <scope>NUCLEOTIDE SEQUENCE</scope>
    <source>
        <strain evidence="2">ATCC 90797</strain>
    </source>
</reference>
<evidence type="ECO:0000313" key="3">
    <source>
        <dbReference type="Proteomes" id="UP000807025"/>
    </source>
</evidence>
<accession>A0A9P5ZRZ5</accession>
<feature type="region of interest" description="Disordered" evidence="1">
    <location>
        <begin position="138"/>
        <end position="188"/>
    </location>
</feature>
<proteinExistence type="predicted"/>
<dbReference type="EMBL" id="MU154594">
    <property type="protein sequence ID" value="KAF9492889.1"/>
    <property type="molecule type" value="Genomic_DNA"/>
</dbReference>
<protein>
    <submittedName>
        <fullName evidence="2">Uncharacterized protein</fullName>
    </submittedName>
</protein>
<evidence type="ECO:0000256" key="1">
    <source>
        <dbReference type="SAM" id="MobiDB-lite"/>
    </source>
</evidence>
<comment type="caution">
    <text evidence="2">The sequence shown here is derived from an EMBL/GenBank/DDBJ whole genome shotgun (WGS) entry which is preliminary data.</text>
</comment>
<evidence type="ECO:0000313" key="2">
    <source>
        <dbReference type="EMBL" id="KAF9492889.1"/>
    </source>
</evidence>